<keyword evidence="7" id="KW-0808">Transferase</keyword>
<evidence type="ECO:0000256" key="12">
    <source>
        <dbReference type="ARBA" id="ARBA00034030"/>
    </source>
</evidence>
<evidence type="ECO:0000313" key="15">
    <source>
        <dbReference type="EMBL" id="QHN41561.1"/>
    </source>
</evidence>
<dbReference type="RefSeq" id="WP_005183717.1">
    <property type="nucleotide sequence ID" value="NZ_CP045804.1"/>
</dbReference>
<dbReference type="GO" id="GO:0016757">
    <property type="term" value="F:glycosyltransferase activity"/>
    <property type="evidence" value="ECO:0007669"/>
    <property type="project" value="InterPro"/>
</dbReference>
<name>A0A857L301_9ACTN</name>
<comment type="similarity">
    <text evidence="3">Belongs to the glycosyltransferase 85 family.</text>
</comment>
<evidence type="ECO:0000256" key="11">
    <source>
        <dbReference type="ARBA" id="ARBA00033184"/>
    </source>
</evidence>
<feature type="domain" description="Arabinofuranosyltransferase AftA N-terminal" evidence="14">
    <location>
        <begin position="26"/>
        <end position="467"/>
    </location>
</feature>
<protein>
    <recommendedName>
        <fullName evidence="5">Galactan 5-O-arabinofuranosyltransferase</fullName>
        <ecNumber evidence="4">2.4.2.46</ecNumber>
    </recommendedName>
    <alternativeName>
        <fullName evidence="11">Arabinofuranosyltransferase AftA</fullName>
    </alternativeName>
</protein>
<dbReference type="AlphaFoldDB" id="A0A857L301"/>
<keyword evidence="10" id="KW-0472">Membrane</keyword>
<comment type="subcellular location">
    <subcellularLocation>
        <location evidence="1">Cell membrane</location>
        <topology evidence="1">Multi-pass membrane protein</topology>
    </subcellularLocation>
</comment>
<dbReference type="InterPro" id="IPR020963">
    <property type="entry name" value="ArabinofuranosylTrfase_AftA_N"/>
</dbReference>
<proteinExistence type="inferred from homology"/>
<evidence type="ECO:0000256" key="8">
    <source>
        <dbReference type="ARBA" id="ARBA00022692"/>
    </source>
</evidence>
<evidence type="ECO:0000259" key="13">
    <source>
        <dbReference type="Pfam" id="PF12249"/>
    </source>
</evidence>
<evidence type="ECO:0000256" key="3">
    <source>
        <dbReference type="ARBA" id="ARBA00009655"/>
    </source>
</evidence>
<dbReference type="GO" id="GO:0005886">
    <property type="term" value="C:plasma membrane"/>
    <property type="evidence" value="ECO:0007669"/>
    <property type="project" value="UniProtKB-SubCell"/>
</dbReference>
<dbReference type="Pfam" id="PF12249">
    <property type="entry name" value="AftA_C"/>
    <property type="match status" value="1"/>
</dbReference>
<comment type="pathway">
    <text evidence="2">Cell wall biogenesis; cell wall polysaccharide biosynthesis.</text>
</comment>
<sequence length="657" mass="69637">MTATATDAPAPTDARRPSPVSAPVALVVAVVVGGLVSFAGLEVIGAVDWPAYNSSNVARSLTTLGQVLSIAFLVVAALLYRYGRSAIGQLLASTIGVAGLVTVTLGMPLGATKLYLFGLSVDQQFRTEYLTRLTDSPRLSDMTYADLPPYYPAGWFWWGGRFAAARGLDGWEAYKPWAIISMAVAAAIAVVLWNRMVGTDKGSAVALAVTVATLMYASPEPYSAVLILLGTPLLVTMLYALRGRSRLAGGVVGELRAGTSWAAVLASGLFLGVCAMFYTLYAGLFAFVACLMALYLAVSAWFAASNSSRPDAEVRAARMRVVGAVGVRLVAMAAVSGIVALTVWAPYLLDRVSGEAAGTGTATHYLPERGSWLPMPMFHWSLVGALTMAGFLWLVLRFSQRTLAMALGIAVVAVYLFCLLSMAATAAGTTLLAFRLEPVLIAILSAAGIFAAAELGSWAVRQFGDVRTVVGVLGVAAAITVAQGIPGHLSTDITVAYTDTDGNGVRADKRPAGAESYFPQLNTLIAEQTGMPARDTIVLTADYGFLSVYPYRGFQGLTSHYANPLADFDKRAATIADWATAATSAELIAKLDKSPWPAPRVFLFRHGDDGPTLRLAKDVYPNDPNVERYTVTFNQAAFADKSFRTTTVGPFVLVVRK</sequence>
<evidence type="ECO:0000256" key="4">
    <source>
        <dbReference type="ARBA" id="ARBA00012037"/>
    </source>
</evidence>
<dbReference type="GO" id="GO:0044038">
    <property type="term" value="P:cell wall macromolecule biosynthetic process"/>
    <property type="evidence" value="ECO:0007669"/>
    <property type="project" value="InterPro"/>
</dbReference>
<feature type="domain" description="Arabinofuranosyltransferase AftA C-terminal" evidence="13">
    <location>
        <begin position="485"/>
        <end position="656"/>
    </location>
</feature>
<accession>A0A857L301</accession>
<dbReference type="EMBL" id="CP045810">
    <property type="protein sequence ID" value="QHN41561.1"/>
    <property type="molecule type" value="Genomic_DNA"/>
</dbReference>
<dbReference type="UniPathway" id="UPA00963"/>
<dbReference type="EC" id="2.4.2.46" evidence="4"/>
<reference evidence="15" key="1">
    <citation type="journal article" date="2021" name="Nat. Microbiol.">
        <title>Cocultivation of an ultrasmall environmental parasitic bacterium with lytic ability against bacteria associated with wastewater foams.</title>
        <authorList>
            <person name="Batinovic S."/>
            <person name="Rose J.J.A."/>
            <person name="Ratcliffe J."/>
            <person name="Seviour R.J."/>
            <person name="Petrovski S."/>
        </authorList>
    </citation>
    <scope>NUCLEOTIDE SEQUENCE</scope>
    <source>
        <strain evidence="15">CON44</strain>
    </source>
</reference>
<dbReference type="GO" id="GO:0045227">
    <property type="term" value="P:capsule polysaccharide biosynthetic process"/>
    <property type="evidence" value="ECO:0007669"/>
    <property type="project" value="UniProtKB-UniPathway"/>
</dbReference>
<organism evidence="15">
    <name type="scientific">Gordonia amarae</name>
    <dbReference type="NCBI Taxonomy" id="36821"/>
    <lineage>
        <taxon>Bacteria</taxon>
        <taxon>Bacillati</taxon>
        <taxon>Actinomycetota</taxon>
        <taxon>Actinomycetes</taxon>
        <taxon>Mycobacteriales</taxon>
        <taxon>Gordoniaceae</taxon>
        <taxon>Gordonia</taxon>
    </lineage>
</organism>
<gene>
    <name evidence="15" type="ORF">GII30_22520</name>
</gene>
<dbReference type="InterPro" id="IPR020959">
    <property type="entry name" value="ArabinofuranosylTrfase_AftA_C"/>
</dbReference>
<evidence type="ECO:0000256" key="10">
    <source>
        <dbReference type="ARBA" id="ARBA00023136"/>
    </source>
</evidence>
<dbReference type="Pfam" id="PF12250">
    <property type="entry name" value="AftA_N"/>
    <property type="match status" value="1"/>
</dbReference>
<keyword evidence="6" id="KW-1003">Cell membrane</keyword>
<keyword evidence="9" id="KW-1133">Transmembrane helix</keyword>
<evidence type="ECO:0000259" key="14">
    <source>
        <dbReference type="Pfam" id="PF12250"/>
    </source>
</evidence>
<keyword evidence="8" id="KW-0812">Transmembrane</keyword>
<evidence type="ECO:0000256" key="1">
    <source>
        <dbReference type="ARBA" id="ARBA00004651"/>
    </source>
</evidence>
<evidence type="ECO:0000256" key="9">
    <source>
        <dbReference type="ARBA" id="ARBA00022989"/>
    </source>
</evidence>
<evidence type="ECO:0000256" key="6">
    <source>
        <dbReference type="ARBA" id="ARBA00022475"/>
    </source>
</evidence>
<evidence type="ECO:0000256" key="2">
    <source>
        <dbReference type="ARBA" id="ARBA00004776"/>
    </source>
</evidence>
<evidence type="ECO:0000256" key="5">
    <source>
        <dbReference type="ARBA" id="ARBA00020482"/>
    </source>
</evidence>
<comment type="catalytic activity">
    <reaction evidence="12">
        <text>Adds an alpha-D-arabinofuranosyl group from trans,octacis-decaprenylphospho-beta-D-arabinofuranose at the 5-O-position of the eighth, tenth and twelfth galactofuranose unit of the galactofuranan chain of [beta-D-galactofuranosyl-(1-&gt;5)-beta-D-galactofuranosyl-(1-&gt;6)]14-beta-D-galactofuranosyl-(1-&gt;5)-beta-D-galactofuranosyl-(1-&gt;4)-alpha-L-rhamnopyranosyl-(1-&gt;3)-N-acetyl-alpha-D-glucosaminyl-diphospho-trans,octacis-decaprenol.</text>
        <dbReference type="EC" id="2.4.2.46"/>
    </reaction>
</comment>
<evidence type="ECO:0000256" key="7">
    <source>
        <dbReference type="ARBA" id="ARBA00022679"/>
    </source>
</evidence>